<gene>
    <name evidence="4" type="ORF">FVE85_0161</name>
</gene>
<keyword evidence="1" id="KW-0677">Repeat</keyword>
<proteinExistence type="predicted"/>
<reference evidence="5" key="1">
    <citation type="journal article" date="2019" name="Nat. Commun.">
        <title>Expansion of phycobilisome linker gene families in mesophilic red algae.</title>
        <authorList>
            <person name="Lee J."/>
            <person name="Kim D."/>
            <person name="Bhattacharya D."/>
            <person name="Yoon H.S."/>
        </authorList>
    </citation>
    <scope>NUCLEOTIDE SEQUENCE [LARGE SCALE GENOMIC DNA]</scope>
    <source>
        <strain evidence="5">CCMP 1328</strain>
    </source>
</reference>
<name>A0A5J4Z047_PORPP</name>
<feature type="repeat" description="RCC1" evidence="2">
    <location>
        <begin position="415"/>
        <end position="485"/>
    </location>
</feature>
<evidence type="ECO:0000256" key="1">
    <source>
        <dbReference type="ARBA" id="ARBA00022737"/>
    </source>
</evidence>
<evidence type="ECO:0000313" key="5">
    <source>
        <dbReference type="Proteomes" id="UP000324585"/>
    </source>
</evidence>
<dbReference type="InterPro" id="IPR000408">
    <property type="entry name" value="Reg_chr_condens"/>
</dbReference>
<evidence type="ECO:0000256" key="2">
    <source>
        <dbReference type="PROSITE-ProRule" id="PRU00235"/>
    </source>
</evidence>
<dbReference type="InterPro" id="IPR058923">
    <property type="entry name" value="RCC1-like_dom"/>
</dbReference>
<dbReference type="Proteomes" id="UP000324585">
    <property type="component" value="Unassembled WGS sequence"/>
</dbReference>
<keyword evidence="4" id="KW-0675">Receptor</keyword>
<dbReference type="SUPFAM" id="SSF50985">
    <property type="entry name" value="RCC1/BLIP-II"/>
    <property type="match status" value="1"/>
</dbReference>
<evidence type="ECO:0000259" key="3">
    <source>
        <dbReference type="Pfam" id="PF25390"/>
    </source>
</evidence>
<dbReference type="PANTHER" id="PTHR22870">
    <property type="entry name" value="REGULATOR OF CHROMOSOME CONDENSATION"/>
    <property type="match status" value="1"/>
</dbReference>
<dbReference type="PANTHER" id="PTHR22870:SF360">
    <property type="entry name" value="ULTRAVIOLET-B RECEPTOR UVR8"/>
    <property type="match status" value="1"/>
</dbReference>
<dbReference type="InterPro" id="IPR009091">
    <property type="entry name" value="RCC1/BLIP-II"/>
</dbReference>
<dbReference type="OrthoDB" id="605at2759"/>
<feature type="repeat" description="RCC1" evidence="2">
    <location>
        <begin position="179"/>
        <end position="240"/>
    </location>
</feature>
<feature type="domain" description="RCC1-like" evidence="3">
    <location>
        <begin position="36"/>
        <end position="457"/>
    </location>
</feature>
<sequence length="485" mass="52661">MRLAGAGDLVRRHLARSCHSFKHVAHARRLASSNAVAWGANDDGRLGIACALGVEYVRTRSTRLIDRVSQLLLRPHEVFDNPFINDSSTVHTPKCVGDIGEDALPVVYDQVSCGPSHTLLLDSQGRVFACGDNAYGQLGLGFAGDCIFHPLPVTFDRGAPRVVAVAAGHSHSLFVLENGEVYSCGLGHHGQLGIRPPDASRGLRDLLVVIPTRIDALCDAKVRIDMVAAGDNFSLALESATGKVFSFGVLDRLGHNELPHKQMFRSMATVFRTSATNEPLPRLIVALKDKRIDRIWAGPWGAYASSSTDRKTFSWGRGIDFFHGDRHELDHAEPQQVRALDGVEVCGFSSSGSHHGAVTASGRLLMWGSNMNNCLGIDEDRLASVRHSEPIHLESLPDTSHFHAGFRFSAAVSQGQVYSWGCGESGARGIGFGYSARTPELVRDSSLIPEHQATTQYLTEHQHTFPPLRARAVSGGYMHCIALKP</sequence>
<comment type="caution">
    <text evidence="4">The sequence shown here is derived from an EMBL/GenBank/DDBJ whole genome shotgun (WGS) entry which is preliminary data.</text>
</comment>
<dbReference type="PROSITE" id="PS50012">
    <property type="entry name" value="RCC1_3"/>
    <property type="match status" value="3"/>
</dbReference>
<dbReference type="Pfam" id="PF25390">
    <property type="entry name" value="WD40_RLD"/>
    <property type="match status" value="1"/>
</dbReference>
<accession>A0A5J4Z047</accession>
<dbReference type="OMA" id="RIDRIWA"/>
<dbReference type="EMBL" id="VRMN01000002">
    <property type="protein sequence ID" value="KAA8496432.1"/>
    <property type="molecule type" value="Genomic_DNA"/>
</dbReference>
<dbReference type="PROSITE" id="PS00626">
    <property type="entry name" value="RCC1_2"/>
    <property type="match status" value="2"/>
</dbReference>
<organism evidence="4 5">
    <name type="scientific">Porphyridium purpureum</name>
    <name type="common">Red alga</name>
    <name type="synonym">Porphyridium cruentum</name>
    <dbReference type="NCBI Taxonomy" id="35688"/>
    <lineage>
        <taxon>Eukaryota</taxon>
        <taxon>Rhodophyta</taxon>
        <taxon>Bangiophyceae</taxon>
        <taxon>Porphyridiales</taxon>
        <taxon>Porphyridiaceae</taxon>
        <taxon>Porphyridium</taxon>
    </lineage>
</organism>
<dbReference type="AlphaFoldDB" id="A0A5J4Z047"/>
<dbReference type="InterPro" id="IPR051210">
    <property type="entry name" value="Ub_ligase/GEF_domain"/>
</dbReference>
<keyword evidence="5" id="KW-1185">Reference proteome</keyword>
<feature type="repeat" description="RCC1" evidence="2">
    <location>
        <begin position="125"/>
        <end position="178"/>
    </location>
</feature>
<dbReference type="PRINTS" id="PR00633">
    <property type="entry name" value="RCCNDNSATION"/>
</dbReference>
<dbReference type="Gene3D" id="2.130.10.30">
    <property type="entry name" value="Regulator of chromosome condensation 1/beta-lactamase-inhibitor protein II"/>
    <property type="match status" value="2"/>
</dbReference>
<protein>
    <submittedName>
        <fullName evidence="4">Ultraviolet-B receptor UVR8</fullName>
    </submittedName>
</protein>
<evidence type="ECO:0000313" key="4">
    <source>
        <dbReference type="EMBL" id="KAA8496432.1"/>
    </source>
</evidence>